<evidence type="ECO:0000256" key="1">
    <source>
        <dbReference type="ARBA" id="ARBA00012513"/>
    </source>
</evidence>
<name>A0A0F7PD96_9EURY</name>
<dbReference type="PROSITE" id="PS51146">
    <property type="entry name" value="KAIC"/>
    <property type="match status" value="2"/>
</dbReference>
<dbReference type="GO" id="GO:0004674">
    <property type="term" value="F:protein serine/threonine kinase activity"/>
    <property type="evidence" value="ECO:0007669"/>
    <property type="project" value="UniProtKB-EC"/>
</dbReference>
<dbReference type="EMBL" id="CP008875">
    <property type="protein sequence ID" value="AKH98657.1"/>
    <property type="molecule type" value="Genomic_DNA"/>
</dbReference>
<dbReference type="Gene3D" id="3.40.50.300">
    <property type="entry name" value="P-loop containing nucleotide triphosphate hydrolases"/>
    <property type="match status" value="2"/>
</dbReference>
<dbReference type="Pfam" id="PF06745">
    <property type="entry name" value="ATPase"/>
    <property type="match status" value="2"/>
</dbReference>
<organism evidence="8 11">
    <name type="scientific">Halanaeroarchaeum sulfurireducens</name>
    <dbReference type="NCBI Taxonomy" id="1604004"/>
    <lineage>
        <taxon>Archaea</taxon>
        <taxon>Methanobacteriati</taxon>
        <taxon>Methanobacteriota</taxon>
        <taxon>Stenosarchaea group</taxon>
        <taxon>Halobacteria</taxon>
        <taxon>Halobacteriales</taxon>
        <taxon>Halobacteriaceae</taxon>
        <taxon>Halanaeroarchaeum</taxon>
    </lineage>
</organism>
<geneLocation type="plasmid" evidence="8 11">
    <name>pHSR2-01</name>
</geneLocation>
<keyword evidence="2" id="KW-0597">Phosphoprotein</keyword>
<reference evidence="8 11" key="1">
    <citation type="submission" date="2014-06" db="EMBL/GenBank/DDBJ databases">
        <title>Secret life of haloarchaea: discovery of obligatory anaerobic haloarchaea growing by dissimilatory sulfur reduction.</title>
        <authorList>
            <person name="Sorokin D.Y."/>
            <person name="Kublanov I.V."/>
            <person name="Gavrilov S.N."/>
            <person name="Ferrer M."/>
            <person name="Golyshin P.N."/>
            <person name="Messina E."/>
            <person name="La Cono V."/>
            <person name="Yakimov M.M."/>
        </authorList>
    </citation>
    <scope>NUCLEOTIDE SEQUENCE [LARGE SCALE GENOMIC DNA]</scope>
    <source>
        <strain evidence="8 11">HSR2</strain>
        <plasmid evidence="8 11">pHSR2-01</plasmid>
    </source>
</reference>
<dbReference type="EMBL" id="CP011565">
    <property type="protein sequence ID" value="ALG83100.1"/>
    <property type="molecule type" value="Genomic_DNA"/>
</dbReference>
<dbReference type="Proteomes" id="UP000069906">
    <property type="component" value="Plasmid pHSR2-01"/>
</dbReference>
<dbReference type="GeneID" id="26011560"/>
<evidence type="ECO:0000256" key="4">
    <source>
        <dbReference type="ARBA" id="ARBA00022737"/>
    </source>
</evidence>
<evidence type="ECO:0000256" key="2">
    <source>
        <dbReference type="ARBA" id="ARBA00022553"/>
    </source>
</evidence>
<dbReference type="AlphaFoldDB" id="A0A0F7PD96"/>
<dbReference type="InterPro" id="IPR014774">
    <property type="entry name" value="KaiC-like_dom"/>
</dbReference>
<dbReference type="GO" id="GO:0005524">
    <property type="term" value="F:ATP binding"/>
    <property type="evidence" value="ECO:0007669"/>
    <property type="project" value="InterPro"/>
</dbReference>
<evidence type="ECO:0000259" key="7">
    <source>
        <dbReference type="PROSITE" id="PS51146"/>
    </source>
</evidence>
<evidence type="ECO:0000313" key="8">
    <source>
        <dbReference type="EMBL" id="AKH98657.1"/>
    </source>
</evidence>
<sequence>METNQVSTGIKGLDRILDNGLLRRQNALLRGPPGAGKTIFGLHFLAEGVEQDETSLYINLGEPTEYVQRTAAEFDLHPDDIHFHDLSPSDDQFAEDEAYSLFEAADVEQSVFIEELKDTIQDIDPDRVLVDPITEFRYLTKDDRQFRKQILGLLDLLKDADATVLLTSQAAETVSDDDLQFLTDTVISLHKHESHRTVEVSKFRGSSFRDGHHSYEINDEGVAVWPRIRPDRQATTEVTGETLSSGVPELDQLLNGGITQGTVTFLSGPTGVGKTTTGAQFLKEGVTQGKKAVMYQFEEARHTLLQRAEAVNIPIKRLVEDGDLSIEEIPPEAYTLDEFGQIVRTAVEEDGVDMVMIDGTQGFKQNLRGLGDDAQQALLHLGRYLRSQGVSVIIAHEIHNVTGTFQVTEEGTSNLADTIIFLRHVEYQGEMRKVIGTLKMRASDFERSLREFEITEYGLSVGEPLPNLRGILSGTPEWSGDKDDS</sequence>
<dbReference type="InterPro" id="IPR003593">
    <property type="entry name" value="AAA+_ATPase"/>
</dbReference>
<dbReference type="InterPro" id="IPR030665">
    <property type="entry name" value="KaiC"/>
</dbReference>
<dbReference type="Proteomes" id="UP000060390">
    <property type="component" value="Plasmid pM27-SA2-01"/>
</dbReference>
<evidence type="ECO:0000313" key="11">
    <source>
        <dbReference type="Proteomes" id="UP000069906"/>
    </source>
</evidence>
<evidence type="ECO:0000313" key="10">
    <source>
        <dbReference type="Proteomes" id="UP000060390"/>
    </source>
</evidence>
<dbReference type="PATRIC" id="fig|1604004.4.peg.2303"/>
<protein>
    <recommendedName>
        <fullName evidence="1">non-specific serine/threonine protein kinase</fullName>
        <ecNumber evidence="1">2.7.11.1</ecNumber>
    </recommendedName>
</protein>
<dbReference type="HOGENOM" id="CLU_023669_4_2_2"/>
<dbReference type="SUPFAM" id="SSF52540">
    <property type="entry name" value="P-loop containing nucleoside triphosphate hydrolases"/>
    <property type="match status" value="2"/>
</dbReference>
<gene>
    <name evidence="9" type="ORF">HLASA_3032</name>
    <name evidence="8" type="ORF">HLASF_3031</name>
</gene>
<dbReference type="SMART" id="SM00382">
    <property type="entry name" value="AAA"/>
    <property type="match status" value="2"/>
</dbReference>
<keyword evidence="6" id="KW-0378">Hydrolase</keyword>
<dbReference type="RefSeq" id="WP_050049428.1">
    <property type="nucleotide sequence ID" value="NZ_CP008875.1"/>
</dbReference>
<reference evidence="10" key="2">
    <citation type="submission" date="2015-05" db="EMBL/GenBank/DDBJ databases">
        <title>Complete genome sequence of Halanaeroarchaeum sulfurireducens type strain M27-SA2, a sulfate-reducer haloarchaeon from marine anoxic lake Medee.</title>
        <authorList>
            <person name="Messina E."/>
            <person name="Kublanov I.V."/>
            <person name="Toshchakov S."/>
            <person name="Arcadi E."/>
            <person name="La Spada G."/>
            <person name="La Cono V."/>
            <person name="Yakimov M.M."/>
        </authorList>
    </citation>
    <scope>NUCLEOTIDE SEQUENCE [LARGE SCALE GENOMIC DNA]</scope>
    <source>
        <strain evidence="10">M27-SA2</strain>
        <plasmid evidence="10">Plasmid pM27-SA2-01</plasmid>
    </source>
</reference>
<dbReference type="InterPro" id="IPR051347">
    <property type="entry name" value="Circadian_clock_KaiC-rel"/>
</dbReference>
<dbReference type="PANTHER" id="PTHR42926">
    <property type="match status" value="1"/>
</dbReference>
<keyword evidence="5" id="KW-0418">Kinase</keyword>
<dbReference type="EC" id="2.7.11.1" evidence="1"/>
<evidence type="ECO:0000313" key="9">
    <source>
        <dbReference type="EMBL" id="ALG83100.1"/>
    </source>
</evidence>
<dbReference type="KEGG" id="hsu:HLASF_3031"/>
<geneLocation type="plasmid" evidence="9 10">
    <name>pM27-SA2-01</name>
</geneLocation>
<keyword evidence="8" id="KW-0614">Plasmid</keyword>
<dbReference type="GO" id="GO:0016787">
    <property type="term" value="F:hydrolase activity"/>
    <property type="evidence" value="ECO:0007669"/>
    <property type="project" value="UniProtKB-KW"/>
</dbReference>
<proteinExistence type="predicted"/>
<dbReference type="KEGG" id="hsf:HLASA_3032"/>
<dbReference type="PIRSF" id="PIRSF039117">
    <property type="entry name" value="KaiC"/>
    <property type="match status" value="1"/>
</dbReference>
<feature type="domain" description="KaiC" evidence="7">
    <location>
        <begin position="4"/>
        <end position="238"/>
    </location>
</feature>
<evidence type="ECO:0000256" key="6">
    <source>
        <dbReference type="ARBA" id="ARBA00022801"/>
    </source>
</evidence>
<keyword evidence="4" id="KW-0677">Repeat</keyword>
<accession>A0A0F7PD96</accession>
<dbReference type="PANTHER" id="PTHR42926:SF1">
    <property type="entry name" value="CIRCADIAN CLOCK OSCILLATOR PROTEIN KAIC 1"/>
    <property type="match status" value="1"/>
</dbReference>
<dbReference type="InterPro" id="IPR027417">
    <property type="entry name" value="P-loop_NTPase"/>
</dbReference>
<feature type="domain" description="KaiC" evidence="7">
    <location>
        <begin position="241"/>
        <end position="475"/>
    </location>
</feature>
<keyword evidence="3" id="KW-0808">Transferase</keyword>
<dbReference type="InterPro" id="IPR010624">
    <property type="entry name" value="KaiC_dom"/>
</dbReference>
<reference evidence="9 10" key="3">
    <citation type="journal article" date="2016" name="Stand. Genomic Sci.">
        <title>Complete genome sequence of 'Halanaeroarchaeum sulfurireducens' M27-SA2, a sulfur-reducing and acetate-oxidizing haloarchaeon from the deep-sea hypersaline anoxic lake Medee.</title>
        <authorList>
            <person name="Messina E."/>
            <person name="Sorokin D.Y."/>
            <person name="Kublanov I.V."/>
            <person name="Toshchakov S."/>
            <person name="Lopatina A."/>
            <person name="Arcadi E."/>
            <person name="Smedile F."/>
            <person name="La Spada G."/>
            <person name="La Cono V."/>
            <person name="Yakimov M.M."/>
        </authorList>
    </citation>
    <scope>NUCLEOTIDE SEQUENCE [LARGE SCALE GENOMIC DNA]</scope>
    <source>
        <strain evidence="9 10">M27-SA2</strain>
        <plasmid evidence="10">Plasmid pM27-SA2-01</plasmid>
        <plasmid evidence="9">pM27-SA2-01</plasmid>
    </source>
</reference>
<evidence type="ECO:0000256" key="3">
    <source>
        <dbReference type="ARBA" id="ARBA00022679"/>
    </source>
</evidence>
<evidence type="ECO:0000256" key="5">
    <source>
        <dbReference type="ARBA" id="ARBA00022777"/>
    </source>
</evidence>
<dbReference type="OrthoDB" id="27015at2157"/>
<keyword evidence="11" id="KW-1185">Reference proteome</keyword>